<accession>J9GV32</accession>
<organism evidence="1">
    <name type="scientific">gut metagenome</name>
    <dbReference type="NCBI Taxonomy" id="749906"/>
    <lineage>
        <taxon>unclassified sequences</taxon>
        <taxon>metagenomes</taxon>
        <taxon>organismal metagenomes</taxon>
    </lineage>
</organism>
<feature type="non-terminal residue" evidence="1">
    <location>
        <position position="77"/>
    </location>
</feature>
<proteinExistence type="predicted"/>
<gene>
    <name evidence="1" type="ORF">EVA_07511</name>
</gene>
<sequence length="77" mass="8860">MATDNAQQYFIRESDFELALTNLLQEHGWTHEVIVQPSEDDLIQNWANILYANNRDIDRLGSAPLTATEMKQVIDKV</sequence>
<name>J9GV32_9ZZZZ</name>
<evidence type="ECO:0000313" key="1">
    <source>
        <dbReference type="EMBL" id="EJX04380.1"/>
    </source>
</evidence>
<protein>
    <submittedName>
        <fullName evidence="1">Type I restriction enzyme, R subunit</fullName>
    </submittedName>
</protein>
<dbReference type="AlphaFoldDB" id="J9GV32"/>
<comment type="caution">
    <text evidence="1">The sequence shown here is derived from an EMBL/GenBank/DDBJ whole genome shotgun (WGS) entry which is preliminary data.</text>
</comment>
<dbReference type="EMBL" id="AMCI01001828">
    <property type="protein sequence ID" value="EJX04380.1"/>
    <property type="molecule type" value="Genomic_DNA"/>
</dbReference>
<reference evidence="1" key="1">
    <citation type="journal article" date="2012" name="PLoS ONE">
        <title>Gene sets for utilization of primary and secondary nutrition supplies in the distal gut of endangered iberian lynx.</title>
        <authorList>
            <person name="Alcaide M."/>
            <person name="Messina E."/>
            <person name="Richter M."/>
            <person name="Bargiela R."/>
            <person name="Peplies J."/>
            <person name="Huws S.A."/>
            <person name="Newbold C.J."/>
            <person name="Golyshin P.N."/>
            <person name="Simon M.A."/>
            <person name="Lopez G."/>
            <person name="Yakimov M.M."/>
            <person name="Ferrer M."/>
        </authorList>
    </citation>
    <scope>NUCLEOTIDE SEQUENCE</scope>
</reference>